<name>A0A316HF87_9SPHI</name>
<evidence type="ECO:0000313" key="2">
    <source>
        <dbReference type="Proteomes" id="UP000245678"/>
    </source>
</evidence>
<dbReference type="EMBL" id="QGHA01000002">
    <property type="protein sequence ID" value="PWK78833.1"/>
    <property type="molecule type" value="Genomic_DNA"/>
</dbReference>
<comment type="caution">
    <text evidence="1">The sequence shown here is derived from an EMBL/GenBank/DDBJ whole genome shotgun (WGS) entry which is preliminary data.</text>
</comment>
<organism evidence="1 2">
    <name type="scientific">Mucilaginibacter oryzae</name>
    <dbReference type="NCBI Taxonomy" id="468058"/>
    <lineage>
        <taxon>Bacteria</taxon>
        <taxon>Pseudomonadati</taxon>
        <taxon>Bacteroidota</taxon>
        <taxon>Sphingobacteriia</taxon>
        <taxon>Sphingobacteriales</taxon>
        <taxon>Sphingobacteriaceae</taxon>
        <taxon>Mucilaginibacter</taxon>
    </lineage>
</organism>
<proteinExistence type="predicted"/>
<accession>A0A316HF87</accession>
<dbReference type="Proteomes" id="UP000245678">
    <property type="component" value="Unassembled WGS sequence"/>
</dbReference>
<reference evidence="1 2" key="1">
    <citation type="submission" date="2018-05" db="EMBL/GenBank/DDBJ databases">
        <title>Genomic Encyclopedia of Archaeal and Bacterial Type Strains, Phase II (KMG-II): from individual species to whole genera.</title>
        <authorList>
            <person name="Goeker M."/>
        </authorList>
    </citation>
    <scope>NUCLEOTIDE SEQUENCE [LARGE SCALE GENOMIC DNA]</scope>
    <source>
        <strain evidence="1 2">DSM 19975</strain>
    </source>
</reference>
<dbReference type="AlphaFoldDB" id="A0A316HF87"/>
<evidence type="ECO:0000313" key="1">
    <source>
        <dbReference type="EMBL" id="PWK78833.1"/>
    </source>
</evidence>
<keyword evidence="2" id="KW-1185">Reference proteome</keyword>
<gene>
    <name evidence="1" type="ORF">LX99_01286</name>
</gene>
<protein>
    <submittedName>
        <fullName evidence="1">Uncharacterized protein</fullName>
    </submittedName>
</protein>
<sequence length="45" mass="5431">MRSYISKFLLKIMEQTKKLSKISLRWTKAVRGVSLIPYRIVKKYQ</sequence>